<keyword evidence="4" id="KW-0067">ATP-binding</keyword>
<dbReference type="GO" id="GO:0005634">
    <property type="term" value="C:nucleus"/>
    <property type="evidence" value="ECO:0007669"/>
    <property type="project" value="UniProtKB-SubCell"/>
</dbReference>
<dbReference type="SMART" id="SM00487">
    <property type="entry name" value="DEXDc"/>
    <property type="match status" value="1"/>
</dbReference>
<evidence type="ECO:0000256" key="1">
    <source>
        <dbReference type="ARBA" id="ARBA00004123"/>
    </source>
</evidence>
<organism evidence="9 10">
    <name type="scientific">Chironomus riparius</name>
    <dbReference type="NCBI Taxonomy" id="315576"/>
    <lineage>
        <taxon>Eukaryota</taxon>
        <taxon>Metazoa</taxon>
        <taxon>Ecdysozoa</taxon>
        <taxon>Arthropoda</taxon>
        <taxon>Hexapoda</taxon>
        <taxon>Insecta</taxon>
        <taxon>Pterygota</taxon>
        <taxon>Neoptera</taxon>
        <taxon>Endopterygota</taxon>
        <taxon>Diptera</taxon>
        <taxon>Nematocera</taxon>
        <taxon>Chironomoidea</taxon>
        <taxon>Chironomidae</taxon>
        <taxon>Chironominae</taxon>
        <taxon>Chironomus</taxon>
    </lineage>
</organism>
<dbReference type="InterPro" id="IPR043502">
    <property type="entry name" value="DNA/RNA_pol_sf"/>
</dbReference>
<dbReference type="Gene3D" id="1.10.3380.20">
    <property type="match status" value="1"/>
</dbReference>
<dbReference type="GO" id="GO:0006261">
    <property type="term" value="P:DNA-templated DNA replication"/>
    <property type="evidence" value="ECO:0007669"/>
    <property type="project" value="InterPro"/>
</dbReference>
<dbReference type="OrthoDB" id="275278at2759"/>
<feature type="domain" description="Helicase C-terminal" evidence="8">
    <location>
        <begin position="472"/>
        <end position="686"/>
    </location>
</feature>
<evidence type="ECO:0000256" key="6">
    <source>
        <dbReference type="ARBA" id="ARBA00023242"/>
    </source>
</evidence>
<dbReference type="InterPro" id="IPR036397">
    <property type="entry name" value="RNaseH_sf"/>
</dbReference>
<evidence type="ECO:0000259" key="8">
    <source>
        <dbReference type="PROSITE" id="PS51194"/>
    </source>
</evidence>
<dbReference type="Proteomes" id="UP001153620">
    <property type="component" value="Chromosome 2"/>
</dbReference>
<dbReference type="GO" id="GO:0097681">
    <property type="term" value="P:double-strand break repair via alternative nonhomologous end joining"/>
    <property type="evidence" value="ECO:0007669"/>
    <property type="project" value="TreeGrafter"/>
</dbReference>
<keyword evidence="2" id="KW-0547">Nucleotide-binding</keyword>
<dbReference type="PROSITE" id="PS51194">
    <property type="entry name" value="HELICASE_CTER"/>
    <property type="match status" value="1"/>
</dbReference>
<dbReference type="InterPro" id="IPR048960">
    <property type="entry name" value="POLQ-like_helical"/>
</dbReference>
<dbReference type="InterPro" id="IPR046931">
    <property type="entry name" value="HTH_61"/>
</dbReference>
<dbReference type="InterPro" id="IPR002298">
    <property type="entry name" value="DNA_polymerase_A"/>
</dbReference>
<dbReference type="Gene3D" id="1.20.1060.10">
    <property type="entry name" value="Taq DNA Polymerase, Chain T, domain 4"/>
    <property type="match status" value="1"/>
</dbReference>
<dbReference type="PRINTS" id="PR00868">
    <property type="entry name" value="DNAPOLI"/>
</dbReference>
<reference evidence="9" key="2">
    <citation type="submission" date="2022-10" db="EMBL/GenBank/DDBJ databases">
        <authorList>
            <consortium name="ENA_rothamsted_submissions"/>
            <consortium name="culmorum"/>
            <person name="King R."/>
        </authorList>
    </citation>
    <scope>NUCLEOTIDE SEQUENCE</scope>
</reference>
<evidence type="ECO:0000313" key="10">
    <source>
        <dbReference type="Proteomes" id="UP001153620"/>
    </source>
</evidence>
<dbReference type="GO" id="GO:0005524">
    <property type="term" value="F:ATP binding"/>
    <property type="evidence" value="ECO:0007669"/>
    <property type="project" value="UniProtKB-KW"/>
</dbReference>
<dbReference type="SUPFAM" id="SSF56672">
    <property type="entry name" value="DNA/RNA polymerases"/>
    <property type="match status" value="1"/>
</dbReference>
<dbReference type="InterPro" id="IPR001650">
    <property type="entry name" value="Helicase_C-like"/>
</dbReference>
<dbReference type="InterPro" id="IPR027417">
    <property type="entry name" value="P-loop_NTPase"/>
</dbReference>
<dbReference type="CDD" id="cd18026">
    <property type="entry name" value="DEXHc_POLQ-like"/>
    <property type="match status" value="1"/>
</dbReference>
<dbReference type="InterPro" id="IPR001098">
    <property type="entry name" value="DNA-dir_DNA_pol_A_palm_dom"/>
</dbReference>
<dbReference type="Gene3D" id="3.30.70.370">
    <property type="match status" value="1"/>
</dbReference>
<dbReference type="Pfam" id="PF00270">
    <property type="entry name" value="DEAD"/>
    <property type="match status" value="1"/>
</dbReference>
<evidence type="ECO:0000256" key="2">
    <source>
        <dbReference type="ARBA" id="ARBA00022741"/>
    </source>
</evidence>
<dbReference type="Pfam" id="PF21099">
    <property type="entry name" value="POLQ_helical"/>
    <property type="match status" value="1"/>
</dbReference>
<protein>
    <recommendedName>
        <fullName evidence="11">DNA-directed DNA polymerase</fullName>
    </recommendedName>
</protein>
<dbReference type="PANTHER" id="PTHR10133:SF62">
    <property type="entry name" value="DNA POLYMERASE THETA"/>
    <property type="match status" value="1"/>
</dbReference>
<dbReference type="SUPFAM" id="SSF52540">
    <property type="entry name" value="P-loop containing nucleoside triphosphate hydrolases"/>
    <property type="match status" value="1"/>
</dbReference>
<dbReference type="Gene3D" id="3.30.420.10">
    <property type="entry name" value="Ribonuclease H-like superfamily/Ribonuclease H"/>
    <property type="match status" value="1"/>
</dbReference>
<sequence length="1780" mass="204260">MNSSLLSFEIGENTLLEIENQENAATNNKQIENSIIEESPNREINYIHSFHQRTLNNRMKLATQKQNEIRKLAKTKSESAVQSRKDFEISSVSRYIQSESFDDMDFSAWEKSMEKLYSPAVQRSSRRLDISKFETSNALPAVDEAFDEKYDIDNVTFIMPEHKDLDVFKVATQYIDDELSQKKILAFDNESVMANNSRAVTLSQNIDVNRSLMIDSSKDLHLMSSWNLPLSVVNEYRRKGVEKMFDWQCECLQNPKVLFEGNNLVYSAPTSAGKTLVSEILMIKNIFERRKKALFILPFVSVVREKIYFLQDLLSSSGIRVDGYFSGYQPGFDALNLIICTIEKANSIINKLLEQNKLEELGMIVIDEIHLISDPSRGYILELLLTKVLFMCKKFNYNIQLVTLSATLPNVDLLCKWLNAEFYTTDFRPIELKEMIKIGKSIYDKDMQPIRELSCKWTEYFMNDSDDVCELAMETILEKCQLIIFCSSKDACEQLSTNLARGIYKMLKEESNEIQKFMNKERLEMLLEQGKSLATGIDQILERCIKYGCAFHHAGLTTDERDLIEMGFKEGIIKVLVATSTLSSGVNLPARRVIIRSPKFGPKMMDNITYRQMIGRAGRKGKDILGESILICNNTNSKMGQELLSIPLKPITSCLNIDDYSHFKRALLEIIAANVANTKEELKVFINQTLYCQEHNIDFDFFQNTTNSDLKAFVEGKSQKKVNDLNIKDNKTTNDDPIKNSMSFLLEYDFIRLHSDDENDEIKFVPTRLGVACLSSAMPPKDGFMLLSELQKARQNFVLECDLHAIYLVTPFSVAYQLQQIDWTYFVELYDKLPEMMKRVGKLVGISETFLIKAITGRQNSDWHSQQIHKRFYTALALQELVNEEPIADVAAKYKIPRGLLQSLQQSASAFAAILTTFCQSLQWNLLVLILQQFRERLFFGIHPDLIDLMKLPSISSTRVARTLYNNGIQSMTILANSTKLQIEDILINSKEITGKFFVSGKALDMSVQEIAKLLIQDAQTFLKNELGLKDIKWDTDKIEEVIESDKEELEKSPASISTKRKRKDDSYLPIDSSINESYKRDTPKTKKVNMNASIDYKKKLRSSINKHVDETTDDKSNENSSLFKNSGISVSLLNVSEPDQLTNHIKIVDALSDKKAFERFTKEISKNQHFEVSMSVGIERIHVKALTIGGNLLKNCENEKFNFKFSDNLCISCICMSFYDSNQVYYLDLQKGIKELITNSKFLLKKLLLSSDVTLNVYDTREHLKILELAEIQDLSNINAKIFDPRLCSWIMDPDNILSWQEAVTKFTPDSNKILEFGIKYKTSSSLGLNLKNSVEPKIRSSVECYLTNKIKKSQIQSIASTPKLLKVLENLEMPIQKALAKMEQNGFPINKDKLYESIERAAKLLRQLESFIFRLNGRKFDLTSSKEVAKVVGIHKNKEKKKISTAKTVLTKIDLPIADCIVQYRTLSTTISNIQPMTKLVKNDRIYGSSFSLTQTGRISMHEPNLQNVTKDFHVEFKDETNRTINELVSFRSVFQCQKGKMLLSADFCQLELRILTHLCKDPKMLEIMKHAKEDIFRKIASKWNNVDEEKVTDEQRNQTKQLCYGLIYGMGNKALAEKMNVDEETSAKLIEDFHRAYPYVRKYTEQVVRKTKELGYIETVTCRRRYLPFINSDDSSERSKAERQALNSTIQGSASDLVKNAILRMEKNIKKMKYEDHCKLVLHLHDELFYEVTDGYWKDIAKILSKSMENCVSLNVPLLVKVKLGTNWGELKEFGNV</sequence>
<evidence type="ECO:0000259" key="7">
    <source>
        <dbReference type="PROSITE" id="PS51192"/>
    </source>
</evidence>
<dbReference type="EMBL" id="OU895878">
    <property type="protein sequence ID" value="CAG9804822.1"/>
    <property type="molecule type" value="Genomic_DNA"/>
</dbReference>
<feature type="domain" description="Helicase ATP-binding" evidence="7">
    <location>
        <begin position="255"/>
        <end position="426"/>
    </location>
</feature>
<keyword evidence="10" id="KW-1185">Reference proteome</keyword>
<dbReference type="SMART" id="SM00482">
    <property type="entry name" value="POLAc"/>
    <property type="match status" value="1"/>
</dbReference>
<dbReference type="InterPro" id="IPR011545">
    <property type="entry name" value="DEAD/DEAH_box_helicase_dom"/>
</dbReference>
<evidence type="ECO:0000256" key="4">
    <source>
        <dbReference type="ARBA" id="ARBA00022840"/>
    </source>
</evidence>
<dbReference type="Pfam" id="PF20470">
    <property type="entry name" value="HTH_61"/>
    <property type="match status" value="1"/>
</dbReference>
<evidence type="ECO:0000256" key="5">
    <source>
        <dbReference type="ARBA" id="ARBA00023204"/>
    </source>
</evidence>
<evidence type="ECO:0000256" key="3">
    <source>
        <dbReference type="ARBA" id="ARBA00022763"/>
    </source>
</evidence>
<dbReference type="FunFam" id="1.10.150.20:FF:000070">
    <property type="entry name" value="DNA polymerase I, putative"/>
    <property type="match status" value="1"/>
</dbReference>
<gene>
    <name evidence="9" type="ORF">CHIRRI_LOCUS7701</name>
</gene>
<comment type="subcellular location">
    <subcellularLocation>
        <location evidence="1">Nucleus</location>
    </subcellularLocation>
</comment>
<keyword evidence="3" id="KW-0227">DNA damage</keyword>
<dbReference type="CDD" id="cd08638">
    <property type="entry name" value="DNA_pol_A_theta"/>
    <property type="match status" value="1"/>
</dbReference>
<dbReference type="FunFam" id="3.40.50.300:FF:000813">
    <property type="entry name" value="helicase POLQ-like isoform X1"/>
    <property type="match status" value="1"/>
</dbReference>
<dbReference type="GO" id="GO:0003677">
    <property type="term" value="F:DNA binding"/>
    <property type="evidence" value="ECO:0007669"/>
    <property type="project" value="InterPro"/>
</dbReference>
<dbReference type="PANTHER" id="PTHR10133">
    <property type="entry name" value="DNA POLYMERASE I"/>
    <property type="match status" value="1"/>
</dbReference>
<reference evidence="9" key="1">
    <citation type="submission" date="2022-01" db="EMBL/GenBank/DDBJ databases">
        <authorList>
            <person name="King R."/>
        </authorList>
    </citation>
    <scope>NUCLEOTIDE SEQUENCE</scope>
</reference>
<keyword evidence="6" id="KW-0539">Nucleus</keyword>
<dbReference type="SUPFAM" id="SSF158702">
    <property type="entry name" value="Sec63 N-terminal domain-like"/>
    <property type="match status" value="1"/>
</dbReference>
<dbReference type="Gene3D" id="1.10.150.20">
    <property type="entry name" value="5' to 3' exonuclease, C-terminal subdomain"/>
    <property type="match status" value="1"/>
</dbReference>
<name>A0A9N9WTN0_9DIPT</name>
<dbReference type="Gene3D" id="3.40.50.300">
    <property type="entry name" value="P-loop containing nucleotide triphosphate hydrolases"/>
    <property type="match status" value="2"/>
</dbReference>
<dbReference type="Pfam" id="PF00271">
    <property type="entry name" value="Helicase_C"/>
    <property type="match status" value="1"/>
</dbReference>
<evidence type="ECO:0000313" key="9">
    <source>
        <dbReference type="EMBL" id="CAG9804822.1"/>
    </source>
</evidence>
<keyword evidence="5" id="KW-0234">DNA repair</keyword>
<dbReference type="Pfam" id="PF00476">
    <property type="entry name" value="DNA_pol_A"/>
    <property type="match status" value="1"/>
</dbReference>
<dbReference type="PROSITE" id="PS51192">
    <property type="entry name" value="HELICASE_ATP_BIND_1"/>
    <property type="match status" value="1"/>
</dbReference>
<dbReference type="GO" id="GO:0003887">
    <property type="term" value="F:DNA-directed DNA polymerase activity"/>
    <property type="evidence" value="ECO:0007669"/>
    <property type="project" value="InterPro"/>
</dbReference>
<dbReference type="SMART" id="SM00490">
    <property type="entry name" value="HELICc"/>
    <property type="match status" value="1"/>
</dbReference>
<proteinExistence type="predicted"/>
<evidence type="ECO:0008006" key="11">
    <source>
        <dbReference type="Google" id="ProtNLM"/>
    </source>
</evidence>
<dbReference type="InterPro" id="IPR014001">
    <property type="entry name" value="Helicase_ATP-bd"/>
</dbReference>
<accession>A0A9N9WTN0</accession>
<dbReference type="CDD" id="cd18795">
    <property type="entry name" value="SF2_C_Ski2"/>
    <property type="match status" value="1"/>
</dbReference>